<evidence type="ECO:0000313" key="3">
    <source>
        <dbReference type="Proteomes" id="UP000244527"/>
    </source>
</evidence>
<dbReference type="GO" id="GO:0005524">
    <property type="term" value="F:ATP binding"/>
    <property type="evidence" value="ECO:0007669"/>
    <property type="project" value="InterPro"/>
</dbReference>
<dbReference type="Proteomes" id="UP000244527">
    <property type="component" value="Chromosome"/>
</dbReference>
<feature type="domain" description="Protein kinase" evidence="1">
    <location>
        <begin position="34"/>
        <end position="364"/>
    </location>
</feature>
<dbReference type="InterPro" id="IPR011009">
    <property type="entry name" value="Kinase-like_dom_sf"/>
</dbReference>
<dbReference type="SUPFAM" id="SSF56112">
    <property type="entry name" value="Protein kinase-like (PK-like)"/>
    <property type="match status" value="1"/>
</dbReference>
<evidence type="ECO:0000313" key="2">
    <source>
        <dbReference type="EMBL" id="AWG23506.1"/>
    </source>
</evidence>
<dbReference type="Pfam" id="PF07714">
    <property type="entry name" value="PK_Tyr_Ser-Thr"/>
    <property type="match status" value="1"/>
</dbReference>
<keyword evidence="3" id="KW-1185">Reference proteome</keyword>
<dbReference type="InterPro" id="IPR000719">
    <property type="entry name" value="Prot_kinase_dom"/>
</dbReference>
<dbReference type="GO" id="GO:0005737">
    <property type="term" value="C:cytoplasm"/>
    <property type="evidence" value="ECO:0007669"/>
    <property type="project" value="TreeGrafter"/>
</dbReference>
<dbReference type="PANTHER" id="PTHR44167">
    <property type="entry name" value="OVARIAN-SPECIFIC SERINE/THREONINE-PROTEIN KINASE LOK-RELATED"/>
    <property type="match status" value="1"/>
</dbReference>
<accession>A0A2S1LJ40</accession>
<protein>
    <recommendedName>
        <fullName evidence="1">Protein kinase domain-containing protein</fullName>
    </recommendedName>
</protein>
<reference evidence="2 3" key="1">
    <citation type="submission" date="2017-04" db="EMBL/GenBank/DDBJ databases">
        <title>Compelte genome sequence of WV33.</title>
        <authorList>
            <person name="Lee P.C."/>
        </authorList>
    </citation>
    <scope>NUCLEOTIDE SEQUENCE [LARGE SCALE GENOMIC DNA]</scope>
    <source>
        <strain evidence="2 3">WV33</strain>
    </source>
</reference>
<dbReference type="KEGG" id="ffa:FFWV33_19185"/>
<evidence type="ECO:0000259" key="1">
    <source>
        <dbReference type="PROSITE" id="PS50011"/>
    </source>
</evidence>
<gene>
    <name evidence="2" type="ORF">FFWV33_19185</name>
</gene>
<dbReference type="EMBL" id="CP020918">
    <property type="protein sequence ID" value="AWG23506.1"/>
    <property type="molecule type" value="Genomic_DNA"/>
</dbReference>
<dbReference type="GO" id="GO:0004674">
    <property type="term" value="F:protein serine/threonine kinase activity"/>
    <property type="evidence" value="ECO:0007669"/>
    <property type="project" value="TreeGrafter"/>
</dbReference>
<dbReference type="PROSITE" id="PS50011">
    <property type="entry name" value="PROTEIN_KINASE_DOM"/>
    <property type="match status" value="1"/>
</dbReference>
<name>A0A2S1LJ40_9FLAO</name>
<sequence>MNNHNTRIVLKTIQISTSLSTNLLSEFQNVQTIEIENKPFAEGAFGEVYVCLKVNGQKPSVPQVIKLFKEDSQNKQDHNYNTIRKLQQKIDVKNQQLKQNSGKIITDSYPALKGLPQFSFEGNINGKLYRGFASTNLKKIGFEEFIDILDKSYKEYQKISIDKKMLIAFHLASGFKLLQEIFFIHADLKPEAIFINTKSNECAIIDFDSGTITENKDDTPNTWGAPNDWVAPEIWEQLKQIGSGGLQQVKVNLLSDLWSVAVGIHYILTTTHPLFYLNELSPRVTKEYFKKYKWPEIAENEPFFNERNKTQYIPVKNWLQNTLPNSIYKQLYNTVNYGYLNPIQRTTYNEWEKVLSSVQVPPIITQFKSNSKQILLGNELTLEWEIQNSTSVKIDNGIGIVKSSDVISIKPSKNTIYKLMAKNAFDKIEQTLEIEVLPPPKIVEFKSKHQKIGYGNTTQLVWNIENAQNVELNIGGKTEILTNKDERNINPTEHTKYVLIITALDGITKTEKEVTVKVFKKIEIKSFTSDFIFVVQSIPITLTWEVENASKIIIEDDFGKQRDVSNSSNLIEHIKKDCTYRIRCSNDLFNAVSEKISINLVQNKYELDLNGLVPRFDQILPDIGKAINLDRDFIPSLDYEKVLNIQTIDCNLSIDLSNGEIETKIAKKITKPKIIKIIVEKLKSYIQTS</sequence>
<dbReference type="SMART" id="SM00220">
    <property type="entry name" value="S_TKc"/>
    <property type="match status" value="1"/>
</dbReference>
<dbReference type="PANTHER" id="PTHR44167:SF24">
    <property type="entry name" value="SERINE_THREONINE-PROTEIN KINASE CHK2"/>
    <property type="match status" value="1"/>
</dbReference>
<organism evidence="2 3">
    <name type="scientific">Flavobacterium faecale</name>
    <dbReference type="NCBI Taxonomy" id="1355330"/>
    <lineage>
        <taxon>Bacteria</taxon>
        <taxon>Pseudomonadati</taxon>
        <taxon>Bacteroidota</taxon>
        <taxon>Flavobacteriia</taxon>
        <taxon>Flavobacteriales</taxon>
        <taxon>Flavobacteriaceae</taxon>
        <taxon>Flavobacterium</taxon>
    </lineage>
</organism>
<dbReference type="AlphaFoldDB" id="A0A2S1LJ40"/>
<dbReference type="Gene3D" id="1.10.510.10">
    <property type="entry name" value="Transferase(Phosphotransferase) domain 1"/>
    <property type="match status" value="1"/>
</dbReference>
<dbReference type="InterPro" id="IPR001245">
    <property type="entry name" value="Ser-Thr/Tyr_kinase_cat_dom"/>
</dbReference>
<proteinExistence type="predicted"/>